<gene>
    <name evidence="2" type="ORF">LCGC14_1809170</name>
</gene>
<dbReference type="PANTHER" id="PTHR12126">
    <property type="entry name" value="NADH-UBIQUINONE OXIDOREDUCTASE 39 KDA SUBUNIT-RELATED"/>
    <property type="match status" value="1"/>
</dbReference>
<dbReference type="Gene3D" id="3.40.50.720">
    <property type="entry name" value="NAD(P)-binding Rossmann-like Domain"/>
    <property type="match status" value="1"/>
</dbReference>
<accession>A0A0F9JLX9</accession>
<name>A0A0F9JLX9_9ZZZZ</name>
<feature type="domain" description="NAD-dependent epimerase/dehydratase" evidence="1">
    <location>
        <begin position="1"/>
        <end position="188"/>
    </location>
</feature>
<dbReference type="GO" id="GO:0044877">
    <property type="term" value="F:protein-containing complex binding"/>
    <property type="evidence" value="ECO:0007669"/>
    <property type="project" value="TreeGrafter"/>
</dbReference>
<protein>
    <recommendedName>
        <fullName evidence="1">NAD-dependent epimerase/dehydratase domain-containing protein</fullName>
    </recommendedName>
</protein>
<dbReference type="SUPFAM" id="SSF51735">
    <property type="entry name" value="NAD(P)-binding Rossmann-fold domains"/>
    <property type="match status" value="1"/>
</dbReference>
<organism evidence="2">
    <name type="scientific">marine sediment metagenome</name>
    <dbReference type="NCBI Taxonomy" id="412755"/>
    <lineage>
        <taxon>unclassified sequences</taxon>
        <taxon>metagenomes</taxon>
        <taxon>ecological metagenomes</taxon>
    </lineage>
</organism>
<sequence>MITGASGFIGGHLLKSFLQHGHNAKGLAYNKVDAGLLRMDLTRINRDLLASMLHGCDTLVHSAGGYDKTLNITGTRNLLDVCAEAGVKRFIFLSSFDAINEDSAYASSKRQAEQLVMGYSFQHCIIRPSQVYGEGDHNIFALGRMIYKWPIVFIPGNGEYKRRPLYVSDLCRKIISLKEDYDMPGEYNMVGPEIVTIMEIVHSLEMQLERNPFHLKIPAVAIKALVQITERARGISEGLCDKCVVPDGVEAKYGSTSLQVGLAEICKAIR</sequence>
<dbReference type="EMBL" id="LAZR01017544">
    <property type="protein sequence ID" value="KKL99962.1"/>
    <property type="molecule type" value="Genomic_DNA"/>
</dbReference>
<reference evidence="2" key="1">
    <citation type="journal article" date="2015" name="Nature">
        <title>Complex archaea that bridge the gap between prokaryotes and eukaryotes.</title>
        <authorList>
            <person name="Spang A."/>
            <person name="Saw J.H."/>
            <person name="Jorgensen S.L."/>
            <person name="Zaremba-Niedzwiedzka K."/>
            <person name="Martijn J."/>
            <person name="Lind A.E."/>
            <person name="van Eijk R."/>
            <person name="Schleper C."/>
            <person name="Guy L."/>
            <person name="Ettema T.J."/>
        </authorList>
    </citation>
    <scope>NUCLEOTIDE SEQUENCE</scope>
</reference>
<dbReference type="AlphaFoldDB" id="A0A0F9JLX9"/>
<dbReference type="PANTHER" id="PTHR12126:SF11">
    <property type="entry name" value="NADH DEHYDROGENASE [UBIQUINONE] 1 ALPHA SUBCOMPLEX SUBUNIT 9, MITOCHONDRIAL"/>
    <property type="match status" value="1"/>
</dbReference>
<dbReference type="InterPro" id="IPR051207">
    <property type="entry name" value="ComplexI_NDUFA9_subunit"/>
</dbReference>
<comment type="caution">
    <text evidence="2">The sequence shown here is derived from an EMBL/GenBank/DDBJ whole genome shotgun (WGS) entry which is preliminary data.</text>
</comment>
<dbReference type="Pfam" id="PF01370">
    <property type="entry name" value="Epimerase"/>
    <property type="match status" value="1"/>
</dbReference>
<proteinExistence type="predicted"/>
<evidence type="ECO:0000259" key="1">
    <source>
        <dbReference type="Pfam" id="PF01370"/>
    </source>
</evidence>
<evidence type="ECO:0000313" key="2">
    <source>
        <dbReference type="EMBL" id="KKL99962.1"/>
    </source>
</evidence>
<dbReference type="InterPro" id="IPR001509">
    <property type="entry name" value="Epimerase_deHydtase"/>
</dbReference>
<dbReference type="InterPro" id="IPR036291">
    <property type="entry name" value="NAD(P)-bd_dom_sf"/>
</dbReference>